<evidence type="ECO:0000256" key="1">
    <source>
        <dbReference type="ARBA" id="ARBA00004167"/>
    </source>
</evidence>
<proteinExistence type="predicted"/>
<evidence type="ECO:0000256" key="6">
    <source>
        <dbReference type="ARBA" id="ARBA00023136"/>
    </source>
</evidence>
<evidence type="ECO:0000256" key="3">
    <source>
        <dbReference type="ARBA" id="ARBA00022692"/>
    </source>
</evidence>
<sequence length="278" mass="31285">MQSTCFSSIFLSSLLICLFTSINLQTSFCVEDLWYSNCSQTFKCGSIENVSYPFWGVNRADYCGQPGFKLDCQDDVPKIMMLQNTFRVLGINPEQQILKVARDDYWKDICPAEFINTTIDSTHFSYVSSGLQNLTIYYDCYLGSNTYYLPPSLNCIINTTTINVLYATITSSYDPFLGECISNVQIPINETAAQTLYENPMMVNDTLKAGFDLQWKIGGDQCNRCLNSGGVCGYNRTTTQFTCFCQDQPWSSTCPPRPGLSLFFLATLHSFLVLVSTL</sequence>
<keyword evidence="4 10" id="KW-0732">Signal</keyword>
<dbReference type="Proteomes" id="UP001054252">
    <property type="component" value="Unassembled WGS sequence"/>
</dbReference>
<evidence type="ECO:0000256" key="2">
    <source>
        <dbReference type="ARBA" id="ARBA00012513"/>
    </source>
</evidence>
<evidence type="ECO:0000256" key="4">
    <source>
        <dbReference type="ARBA" id="ARBA00022729"/>
    </source>
</evidence>
<reference evidence="13 14" key="1">
    <citation type="journal article" date="2021" name="Commun. Biol.">
        <title>The genome of Shorea leprosula (Dipterocarpaceae) highlights the ecological relevance of drought in aseasonal tropical rainforests.</title>
        <authorList>
            <person name="Ng K.K.S."/>
            <person name="Kobayashi M.J."/>
            <person name="Fawcett J.A."/>
            <person name="Hatakeyama M."/>
            <person name="Paape T."/>
            <person name="Ng C.H."/>
            <person name="Ang C.C."/>
            <person name="Tnah L.H."/>
            <person name="Lee C.T."/>
            <person name="Nishiyama T."/>
            <person name="Sese J."/>
            <person name="O'Brien M.J."/>
            <person name="Copetti D."/>
            <person name="Mohd Noor M.I."/>
            <person name="Ong R.C."/>
            <person name="Putra M."/>
            <person name="Sireger I.Z."/>
            <person name="Indrioko S."/>
            <person name="Kosugi Y."/>
            <person name="Izuno A."/>
            <person name="Isagi Y."/>
            <person name="Lee S.L."/>
            <person name="Shimizu K.K."/>
        </authorList>
    </citation>
    <scope>NUCLEOTIDE SEQUENCE [LARGE SCALE GENOMIC DNA]</scope>
    <source>
        <strain evidence="13">214</strain>
    </source>
</reference>
<accession>A0AAV5IDI1</accession>
<evidence type="ECO:0000259" key="11">
    <source>
        <dbReference type="Pfam" id="PF13947"/>
    </source>
</evidence>
<evidence type="ECO:0000313" key="14">
    <source>
        <dbReference type="Proteomes" id="UP001054252"/>
    </source>
</evidence>
<dbReference type="Pfam" id="PF13947">
    <property type="entry name" value="GUB_WAK_bind"/>
    <property type="match status" value="1"/>
</dbReference>
<keyword evidence="5" id="KW-1133">Transmembrane helix</keyword>
<feature type="chain" id="PRO_5043629957" description="non-specific serine/threonine protein kinase" evidence="10">
    <location>
        <begin position="30"/>
        <end position="278"/>
    </location>
</feature>
<evidence type="ECO:0000256" key="5">
    <source>
        <dbReference type="ARBA" id="ARBA00022989"/>
    </source>
</evidence>
<keyword evidence="3" id="KW-0812">Transmembrane</keyword>
<evidence type="ECO:0000259" key="12">
    <source>
        <dbReference type="Pfam" id="PF14380"/>
    </source>
</evidence>
<evidence type="ECO:0000313" key="13">
    <source>
        <dbReference type="EMBL" id="GKU97616.1"/>
    </source>
</evidence>
<comment type="catalytic activity">
    <reaction evidence="8">
        <text>L-threonyl-[protein] + ATP = O-phospho-L-threonyl-[protein] + ADP + H(+)</text>
        <dbReference type="Rhea" id="RHEA:46608"/>
        <dbReference type="Rhea" id="RHEA-COMP:11060"/>
        <dbReference type="Rhea" id="RHEA-COMP:11605"/>
        <dbReference type="ChEBI" id="CHEBI:15378"/>
        <dbReference type="ChEBI" id="CHEBI:30013"/>
        <dbReference type="ChEBI" id="CHEBI:30616"/>
        <dbReference type="ChEBI" id="CHEBI:61977"/>
        <dbReference type="ChEBI" id="CHEBI:456216"/>
        <dbReference type="EC" id="2.7.11.1"/>
    </reaction>
</comment>
<dbReference type="Pfam" id="PF14380">
    <property type="entry name" value="WAK_assoc"/>
    <property type="match status" value="1"/>
</dbReference>
<evidence type="ECO:0000256" key="9">
    <source>
        <dbReference type="ARBA" id="ARBA00048679"/>
    </source>
</evidence>
<keyword evidence="7" id="KW-0325">Glycoprotein</keyword>
<keyword evidence="14" id="KW-1185">Reference proteome</keyword>
<dbReference type="EMBL" id="BPVZ01000011">
    <property type="protein sequence ID" value="GKU97616.1"/>
    <property type="molecule type" value="Genomic_DNA"/>
</dbReference>
<dbReference type="GO" id="GO:0016020">
    <property type="term" value="C:membrane"/>
    <property type="evidence" value="ECO:0007669"/>
    <property type="project" value="UniProtKB-SubCell"/>
</dbReference>
<evidence type="ECO:0000256" key="8">
    <source>
        <dbReference type="ARBA" id="ARBA00047899"/>
    </source>
</evidence>
<comment type="catalytic activity">
    <reaction evidence="9">
        <text>L-seryl-[protein] + ATP = O-phospho-L-seryl-[protein] + ADP + H(+)</text>
        <dbReference type="Rhea" id="RHEA:17989"/>
        <dbReference type="Rhea" id="RHEA-COMP:9863"/>
        <dbReference type="Rhea" id="RHEA-COMP:11604"/>
        <dbReference type="ChEBI" id="CHEBI:15378"/>
        <dbReference type="ChEBI" id="CHEBI:29999"/>
        <dbReference type="ChEBI" id="CHEBI:30616"/>
        <dbReference type="ChEBI" id="CHEBI:83421"/>
        <dbReference type="ChEBI" id="CHEBI:456216"/>
        <dbReference type="EC" id="2.7.11.1"/>
    </reaction>
</comment>
<evidence type="ECO:0000256" key="10">
    <source>
        <dbReference type="SAM" id="SignalP"/>
    </source>
</evidence>
<dbReference type="PANTHER" id="PTHR33138">
    <property type="entry name" value="OS01G0690200 PROTEIN"/>
    <property type="match status" value="1"/>
</dbReference>
<keyword evidence="6" id="KW-0472">Membrane</keyword>
<comment type="subcellular location">
    <subcellularLocation>
        <location evidence="1">Membrane</location>
        <topology evidence="1">Single-pass membrane protein</topology>
    </subcellularLocation>
</comment>
<dbReference type="InterPro" id="IPR032872">
    <property type="entry name" value="WAK_assoc_C"/>
</dbReference>
<dbReference type="AlphaFoldDB" id="A0AAV5IDI1"/>
<gene>
    <name evidence="13" type="ORF">SLEP1_g10743</name>
</gene>
<evidence type="ECO:0000256" key="7">
    <source>
        <dbReference type="ARBA" id="ARBA00023180"/>
    </source>
</evidence>
<feature type="domain" description="Wall-associated receptor kinase C-terminal" evidence="12">
    <location>
        <begin position="170"/>
        <end position="248"/>
    </location>
</feature>
<feature type="signal peptide" evidence="10">
    <location>
        <begin position="1"/>
        <end position="29"/>
    </location>
</feature>
<dbReference type="GO" id="GO:0030247">
    <property type="term" value="F:polysaccharide binding"/>
    <property type="evidence" value="ECO:0007669"/>
    <property type="project" value="InterPro"/>
</dbReference>
<dbReference type="GO" id="GO:0004674">
    <property type="term" value="F:protein serine/threonine kinase activity"/>
    <property type="evidence" value="ECO:0007669"/>
    <property type="project" value="UniProtKB-KW"/>
</dbReference>
<name>A0AAV5IDI1_9ROSI</name>
<dbReference type="PANTHER" id="PTHR33138:SF72">
    <property type="entry name" value="WALL-ASSOCIATED RECEPTOR KINASE CARBOXY-TERMINAL PROTEIN"/>
    <property type="match status" value="1"/>
</dbReference>
<dbReference type="InterPro" id="IPR025287">
    <property type="entry name" value="WAK_GUB"/>
</dbReference>
<dbReference type="EC" id="2.7.11.1" evidence="2"/>
<protein>
    <recommendedName>
        <fullName evidence="2">non-specific serine/threonine protein kinase</fullName>
        <ecNumber evidence="2">2.7.11.1</ecNumber>
    </recommendedName>
</protein>
<comment type="caution">
    <text evidence="13">The sequence shown here is derived from an EMBL/GenBank/DDBJ whole genome shotgun (WGS) entry which is preliminary data.</text>
</comment>
<organism evidence="13 14">
    <name type="scientific">Rubroshorea leprosula</name>
    <dbReference type="NCBI Taxonomy" id="152421"/>
    <lineage>
        <taxon>Eukaryota</taxon>
        <taxon>Viridiplantae</taxon>
        <taxon>Streptophyta</taxon>
        <taxon>Embryophyta</taxon>
        <taxon>Tracheophyta</taxon>
        <taxon>Spermatophyta</taxon>
        <taxon>Magnoliopsida</taxon>
        <taxon>eudicotyledons</taxon>
        <taxon>Gunneridae</taxon>
        <taxon>Pentapetalae</taxon>
        <taxon>rosids</taxon>
        <taxon>malvids</taxon>
        <taxon>Malvales</taxon>
        <taxon>Dipterocarpaceae</taxon>
        <taxon>Rubroshorea</taxon>
    </lineage>
</organism>
<feature type="domain" description="Wall-associated receptor kinase galacturonan-binding" evidence="11">
    <location>
        <begin position="38"/>
        <end position="102"/>
    </location>
</feature>